<name>A0A426ZQV2_ENSVE</name>
<dbReference type="InterPro" id="IPR001468">
    <property type="entry name" value="Indole-3-GlycerolPSynthase_CS"/>
</dbReference>
<dbReference type="InterPro" id="IPR011060">
    <property type="entry name" value="RibuloseP-bd_barrel"/>
</dbReference>
<dbReference type="InterPro" id="IPR013798">
    <property type="entry name" value="Indole-3-glycerol_P_synth_dom"/>
</dbReference>
<protein>
    <recommendedName>
        <fullName evidence="3">indole-3-glycerol-phosphate synthase</fullName>
        <ecNumber evidence="3">4.1.1.48</ecNumber>
    </recommendedName>
</protein>
<dbReference type="Pfam" id="PF00218">
    <property type="entry name" value="IGPS"/>
    <property type="match status" value="1"/>
</dbReference>
<dbReference type="SUPFAM" id="SSF51366">
    <property type="entry name" value="Ribulose-phoshate binding barrel"/>
    <property type="match status" value="1"/>
</dbReference>
<dbReference type="PANTHER" id="PTHR22854:SF2">
    <property type="entry name" value="INDOLE-3-GLYCEROL-PHOSPHATE SYNTHASE"/>
    <property type="match status" value="1"/>
</dbReference>
<organism evidence="10 11">
    <name type="scientific">Ensete ventricosum</name>
    <name type="common">Abyssinian banana</name>
    <name type="synonym">Musa ensete</name>
    <dbReference type="NCBI Taxonomy" id="4639"/>
    <lineage>
        <taxon>Eukaryota</taxon>
        <taxon>Viridiplantae</taxon>
        <taxon>Streptophyta</taxon>
        <taxon>Embryophyta</taxon>
        <taxon>Tracheophyta</taxon>
        <taxon>Spermatophyta</taxon>
        <taxon>Magnoliopsida</taxon>
        <taxon>Liliopsida</taxon>
        <taxon>Zingiberales</taxon>
        <taxon>Musaceae</taxon>
        <taxon>Ensete</taxon>
    </lineage>
</organism>
<evidence type="ECO:0000256" key="3">
    <source>
        <dbReference type="ARBA" id="ARBA00012362"/>
    </source>
</evidence>
<keyword evidence="4" id="KW-0028">Amino-acid biosynthesis</keyword>
<keyword evidence="6" id="KW-0822">Tryptophan biosynthesis</keyword>
<evidence type="ECO:0000256" key="4">
    <source>
        <dbReference type="ARBA" id="ARBA00022605"/>
    </source>
</evidence>
<dbReference type="GO" id="GO:0000162">
    <property type="term" value="P:L-tryptophan biosynthetic process"/>
    <property type="evidence" value="ECO:0007669"/>
    <property type="project" value="UniProtKB-UniPathway"/>
</dbReference>
<dbReference type="AlphaFoldDB" id="A0A426ZQV2"/>
<dbReference type="InterPro" id="IPR045186">
    <property type="entry name" value="Indole-3-glycerol_P_synth"/>
</dbReference>
<dbReference type="Gene3D" id="3.20.20.70">
    <property type="entry name" value="Aldolase class I"/>
    <property type="match status" value="1"/>
</dbReference>
<keyword evidence="7" id="KW-0057">Aromatic amino acid biosynthesis</keyword>
<evidence type="ECO:0000256" key="1">
    <source>
        <dbReference type="ARBA" id="ARBA00001633"/>
    </source>
</evidence>
<dbReference type="Proteomes" id="UP000287651">
    <property type="component" value="Unassembled WGS sequence"/>
</dbReference>
<evidence type="ECO:0000256" key="8">
    <source>
        <dbReference type="ARBA" id="ARBA00023239"/>
    </source>
</evidence>
<evidence type="ECO:0000256" key="7">
    <source>
        <dbReference type="ARBA" id="ARBA00023141"/>
    </source>
</evidence>
<dbReference type="UniPathway" id="UPA00035">
    <property type="reaction ID" value="UER00043"/>
</dbReference>
<comment type="catalytic activity">
    <reaction evidence="1">
        <text>1-(2-carboxyphenylamino)-1-deoxy-D-ribulose 5-phosphate + H(+) = (1S,2R)-1-C-(indol-3-yl)glycerol 3-phosphate + CO2 + H2O</text>
        <dbReference type="Rhea" id="RHEA:23476"/>
        <dbReference type="ChEBI" id="CHEBI:15377"/>
        <dbReference type="ChEBI" id="CHEBI:15378"/>
        <dbReference type="ChEBI" id="CHEBI:16526"/>
        <dbReference type="ChEBI" id="CHEBI:58613"/>
        <dbReference type="ChEBI" id="CHEBI:58866"/>
        <dbReference type="EC" id="4.1.1.48"/>
    </reaction>
</comment>
<dbReference type="InterPro" id="IPR013785">
    <property type="entry name" value="Aldolase_TIM"/>
</dbReference>
<keyword evidence="5" id="KW-0210">Decarboxylase</keyword>
<dbReference type="PANTHER" id="PTHR22854">
    <property type="entry name" value="TRYPTOPHAN BIOSYNTHESIS PROTEIN"/>
    <property type="match status" value="1"/>
</dbReference>
<dbReference type="EMBL" id="AMZH03005485">
    <property type="protein sequence ID" value="RRT66291.1"/>
    <property type="molecule type" value="Genomic_DNA"/>
</dbReference>
<evidence type="ECO:0000313" key="10">
    <source>
        <dbReference type="EMBL" id="RRT66291.1"/>
    </source>
</evidence>
<dbReference type="GO" id="GO:0004425">
    <property type="term" value="F:indole-3-glycerol-phosphate synthase activity"/>
    <property type="evidence" value="ECO:0007669"/>
    <property type="project" value="UniProtKB-EC"/>
</dbReference>
<proteinExistence type="predicted"/>
<comment type="pathway">
    <text evidence="2">Amino-acid biosynthesis; L-tryptophan biosynthesis; L-tryptophan from chorismate: step 4/5.</text>
</comment>
<evidence type="ECO:0000256" key="5">
    <source>
        <dbReference type="ARBA" id="ARBA00022793"/>
    </source>
</evidence>
<evidence type="ECO:0000256" key="2">
    <source>
        <dbReference type="ARBA" id="ARBA00004696"/>
    </source>
</evidence>
<feature type="domain" description="Indole-3-glycerol phosphate synthase" evidence="9">
    <location>
        <begin position="106"/>
        <end position="191"/>
    </location>
</feature>
<dbReference type="EC" id="4.1.1.48" evidence="3"/>
<keyword evidence="8" id="KW-0456">Lyase</keyword>
<dbReference type="PROSITE" id="PS00614">
    <property type="entry name" value="IGPS"/>
    <property type="match status" value="1"/>
</dbReference>
<sequence>MDGIALGTPPRFRVASPYFLSSRFQRRLLSLDPAPGVPVDRLGRPCALRCTTDEEAYVKVRPLALARRSAFIPVAEGRSCGRFLGRIDPVRRSVVFYDLGWLLKGRRPLIMLKKALEDAPPVRDFVGALKASVKHTGMPALIAEVKKASPSRGVLRENFDPVKIASAYEKFGATCISVLTDEKYFQVKVLQLYA</sequence>
<gene>
    <name evidence="10" type="ORF">B296_00009955</name>
</gene>
<reference evidence="10 11" key="1">
    <citation type="journal article" date="2014" name="Agronomy (Basel)">
        <title>A Draft Genome Sequence for Ensete ventricosum, the Drought-Tolerant Tree Against Hunger.</title>
        <authorList>
            <person name="Harrison J."/>
            <person name="Moore K.A."/>
            <person name="Paszkiewicz K."/>
            <person name="Jones T."/>
            <person name="Grant M."/>
            <person name="Ambacheew D."/>
            <person name="Muzemil S."/>
            <person name="Studholme D.J."/>
        </authorList>
    </citation>
    <scope>NUCLEOTIDE SEQUENCE [LARGE SCALE GENOMIC DNA]</scope>
</reference>
<evidence type="ECO:0000259" key="9">
    <source>
        <dbReference type="Pfam" id="PF00218"/>
    </source>
</evidence>
<evidence type="ECO:0000313" key="11">
    <source>
        <dbReference type="Proteomes" id="UP000287651"/>
    </source>
</evidence>
<evidence type="ECO:0000256" key="6">
    <source>
        <dbReference type="ARBA" id="ARBA00022822"/>
    </source>
</evidence>
<dbReference type="GO" id="GO:0004640">
    <property type="term" value="F:phosphoribosylanthranilate isomerase activity"/>
    <property type="evidence" value="ECO:0007669"/>
    <property type="project" value="TreeGrafter"/>
</dbReference>
<accession>A0A426ZQV2</accession>
<comment type="caution">
    <text evidence="10">The sequence shown here is derived from an EMBL/GenBank/DDBJ whole genome shotgun (WGS) entry which is preliminary data.</text>
</comment>